<sequence>MAESFVVYMEVNGRDKKTFGRKALLVGGAIAVAMLLAVALSGNDEGSGLAQKMAAMKHANAHRVKNMEKVYSRREILLKTIHEAVASLPVKAQADCARKDTYLTIQEKFQSLKANLTSEKDERVKLDDETKKDKDDAYQQWIESESAFRSAQSTRSSAVSAAEYAKGQLEKYTSALKEAEENFLKNNAPVKAEKENLAAQQQMITNIVGLIQSMTTSAAKGTSNDVRLKQVEDSVAKLEKDSLSLPAPARAQLQRLQKATTSLSDVTAATIADSLAILNEMSMEISSRIEAIDAQMAGSQEEISNNKAKKEEWMVKLVELSDTADRAKAEENSADLHRQQLGGQYEVKKSTYDDQASSLQTDLQQYDNEISAVGSVVQFVDNLVAACSA</sequence>
<keyword evidence="1" id="KW-0175">Coiled coil</keyword>
<feature type="transmembrane region" description="Helical" evidence="2">
    <location>
        <begin position="23"/>
        <end position="42"/>
    </location>
</feature>
<keyword evidence="2" id="KW-0812">Transmembrane</keyword>
<reference evidence="3 5" key="1">
    <citation type="journal article" date="2012" name="Nature">
        <title>Algal genomes reveal evolutionary mosaicism and the fate of nucleomorphs.</title>
        <authorList>
            <consortium name="DOE Joint Genome Institute"/>
            <person name="Curtis B.A."/>
            <person name="Tanifuji G."/>
            <person name="Burki F."/>
            <person name="Gruber A."/>
            <person name="Irimia M."/>
            <person name="Maruyama S."/>
            <person name="Arias M.C."/>
            <person name="Ball S.G."/>
            <person name="Gile G.H."/>
            <person name="Hirakawa Y."/>
            <person name="Hopkins J.F."/>
            <person name="Kuo A."/>
            <person name="Rensing S.A."/>
            <person name="Schmutz J."/>
            <person name="Symeonidi A."/>
            <person name="Elias M."/>
            <person name="Eveleigh R.J."/>
            <person name="Herman E.K."/>
            <person name="Klute M.J."/>
            <person name="Nakayama T."/>
            <person name="Obornik M."/>
            <person name="Reyes-Prieto A."/>
            <person name="Armbrust E.V."/>
            <person name="Aves S.J."/>
            <person name="Beiko R.G."/>
            <person name="Coutinho P."/>
            <person name="Dacks J.B."/>
            <person name="Durnford D.G."/>
            <person name="Fast N.M."/>
            <person name="Green B.R."/>
            <person name="Grisdale C.J."/>
            <person name="Hempel F."/>
            <person name="Henrissat B."/>
            <person name="Hoppner M.P."/>
            <person name="Ishida K."/>
            <person name="Kim E."/>
            <person name="Koreny L."/>
            <person name="Kroth P.G."/>
            <person name="Liu Y."/>
            <person name="Malik S.B."/>
            <person name="Maier U.G."/>
            <person name="McRose D."/>
            <person name="Mock T."/>
            <person name="Neilson J.A."/>
            <person name="Onodera N.T."/>
            <person name="Poole A.M."/>
            <person name="Pritham E.J."/>
            <person name="Richards T.A."/>
            <person name="Rocap G."/>
            <person name="Roy S.W."/>
            <person name="Sarai C."/>
            <person name="Schaack S."/>
            <person name="Shirato S."/>
            <person name="Slamovits C.H."/>
            <person name="Spencer D.F."/>
            <person name="Suzuki S."/>
            <person name="Worden A.Z."/>
            <person name="Zauner S."/>
            <person name="Barry K."/>
            <person name="Bell C."/>
            <person name="Bharti A.K."/>
            <person name="Crow J.A."/>
            <person name="Grimwood J."/>
            <person name="Kramer R."/>
            <person name="Lindquist E."/>
            <person name="Lucas S."/>
            <person name="Salamov A."/>
            <person name="McFadden G.I."/>
            <person name="Lane C.E."/>
            <person name="Keeling P.J."/>
            <person name="Gray M.W."/>
            <person name="Grigoriev I.V."/>
            <person name="Archibald J.M."/>
        </authorList>
    </citation>
    <scope>NUCLEOTIDE SEQUENCE</scope>
    <source>
        <strain evidence="3 5">CCMP2712</strain>
    </source>
</reference>
<dbReference type="GeneID" id="17297937"/>
<dbReference type="KEGG" id="gtt:GUITHDRAFT_142192"/>
<dbReference type="EnsemblProtists" id="EKX41289">
    <property type="protein sequence ID" value="EKX41289"/>
    <property type="gene ID" value="GUITHDRAFT_142192"/>
</dbReference>
<organism evidence="3">
    <name type="scientific">Guillardia theta (strain CCMP2712)</name>
    <name type="common">Cryptophyte</name>
    <dbReference type="NCBI Taxonomy" id="905079"/>
    <lineage>
        <taxon>Eukaryota</taxon>
        <taxon>Cryptophyceae</taxon>
        <taxon>Pyrenomonadales</taxon>
        <taxon>Geminigeraceae</taxon>
        <taxon>Guillardia</taxon>
    </lineage>
</organism>
<dbReference type="EMBL" id="JH993025">
    <property type="protein sequence ID" value="EKX41289.1"/>
    <property type="molecule type" value="Genomic_DNA"/>
</dbReference>
<keyword evidence="2" id="KW-1133">Transmembrane helix</keyword>
<feature type="coiled-coil region" evidence="1">
    <location>
        <begin position="310"/>
        <end position="369"/>
    </location>
</feature>
<dbReference type="HOGENOM" id="CLU_710696_0_0_1"/>
<accession>L1IZI6</accession>
<evidence type="ECO:0000313" key="4">
    <source>
        <dbReference type="EnsemblProtists" id="EKX41289"/>
    </source>
</evidence>
<dbReference type="PaxDb" id="55529-EKX41289"/>
<protein>
    <submittedName>
        <fullName evidence="3 4">Uncharacterized protein</fullName>
    </submittedName>
</protein>
<gene>
    <name evidence="3" type="ORF">GUITHDRAFT_142192</name>
</gene>
<reference evidence="4" key="3">
    <citation type="submission" date="2015-06" db="UniProtKB">
        <authorList>
            <consortium name="EnsemblProtists"/>
        </authorList>
    </citation>
    <scope>IDENTIFICATION</scope>
</reference>
<evidence type="ECO:0000313" key="5">
    <source>
        <dbReference type="Proteomes" id="UP000011087"/>
    </source>
</evidence>
<evidence type="ECO:0000256" key="2">
    <source>
        <dbReference type="SAM" id="Phobius"/>
    </source>
</evidence>
<name>L1IZI6_GUITC</name>
<dbReference type="Proteomes" id="UP000011087">
    <property type="component" value="Unassembled WGS sequence"/>
</dbReference>
<reference evidence="5" key="2">
    <citation type="submission" date="2012-11" db="EMBL/GenBank/DDBJ databases">
        <authorList>
            <person name="Kuo A."/>
            <person name="Curtis B.A."/>
            <person name="Tanifuji G."/>
            <person name="Burki F."/>
            <person name="Gruber A."/>
            <person name="Irimia M."/>
            <person name="Maruyama S."/>
            <person name="Arias M.C."/>
            <person name="Ball S.G."/>
            <person name="Gile G.H."/>
            <person name="Hirakawa Y."/>
            <person name="Hopkins J.F."/>
            <person name="Rensing S.A."/>
            <person name="Schmutz J."/>
            <person name="Symeonidi A."/>
            <person name="Elias M."/>
            <person name="Eveleigh R.J."/>
            <person name="Herman E.K."/>
            <person name="Klute M.J."/>
            <person name="Nakayama T."/>
            <person name="Obornik M."/>
            <person name="Reyes-Prieto A."/>
            <person name="Armbrust E.V."/>
            <person name="Aves S.J."/>
            <person name="Beiko R.G."/>
            <person name="Coutinho P."/>
            <person name="Dacks J.B."/>
            <person name="Durnford D.G."/>
            <person name="Fast N.M."/>
            <person name="Green B.R."/>
            <person name="Grisdale C."/>
            <person name="Hempe F."/>
            <person name="Henrissat B."/>
            <person name="Hoppner M.P."/>
            <person name="Ishida K.-I."/>
            <person name="Kim E."/>
            <person name="Koreny L."/>
            <person name="Kroth P.G."/>
            <person name="Liu Y."/>
            <person name="Malik S.-B."/>
            <person name="Maier U.G."/>
            <person name="McRose D."/>
            <person name="Mock T."/>
            <person name="Neilson J.A."/>
            <person name="Onodera N.T."/>
            <person name="Poole A.M."/>
            <person name="Pritham E.J."/>
            <person name="Richards T.A."/>
            <person name="Rocap G."/>
            <person name="Roy S.W."/>
            <person name="Sarai C."/>
            <person name="Schaack S."/>
            <person name="Shirato S."/>
            <person name="Slamovits C.H."/>
            <person name="Spencer D.F."/>
            <person name="Suzuki S."/>
            <person name="Worden A.Z."/>
            <person name="Zauner S."/>
            <person name="Barry K."/>
            <person name="Bell C."/>
            <person name="Bharti A.K."/>
            <person name="Crow J.A."/>
            <person name="Grimwood J."/>
            <person name="Kramer R."/>
            <person name="Lindquist E."/>
            <person name="Lucas S."/>
            <person name="Salamov A."/>
            <person name="McFadden G.I."/>
            <person name="Lane C.E."/>
            <person name="Keeling P.J."/>
            <person name="Gray M.W."/>
            <person name="Grigoriev I.V."/>
            <person name="Archibald J.M."/>
        </authorList>
    </citation>
    <scope>NUCLEOTIDE SEQUENCE</scope>
    <source>
        <strain evidence="5">CCMP2712</strain>
    </source>
</reference>
<evidence type="ECO:0000313" key="3">
    <source>
        <dbReference type="EMBL" id="EKX41289.1"/>
    </source>
</evidence>
<dbReference type="AlphaFoldDB" id="L1IZI6"/>
<dbReference type="RefSeq" id="XP_005828269.1">
    <property type="nucleotide sequence ID" value="XM_005828212.1"/>
</dbReference>
<evidence type="ECO:0000256" key="1">
    <source>
        <dbReference type="SAM" id="Coils"/>
    </source>
</evidence>
<keyword evidence="2" id="KW-0472">Membrane</keyword>
<proteinExistence type="predicted"/>
<keyword evidence="5" id="KW-1185">Reference proteome</keyword>